<dbReference type="PANTHER" id="PTHR12815:SF42">
    <property type="entry name" value="BACTERIAL SURFACE ANTIGEN (D15) DOMAIN-CONTAINING PROTEIN"/>
    <property type="match status" value="1"/>
</dbReference>
<reference evidence="7" key="1">
    <citation type="journal article" date="2022" name="ISME J.">
        <title>Identification of active gaseous-alkane degraders at natural gas seeps.</title>
        <authorList>
            <person name="Farhan Ul Haque M."/>
            <person name="Hernandez M."/>
            <person name="Crombie A.T."/>
            <person name="Murrell J.C."/>
        </authorList>
    </citation>
    <scope>NUCLEOTIDE SEQUENCE</scope>
    <source>
        <strain evidence="7">PC2</strain>
    </source>
</reference>
<organism evidence="7 8">
    <name type="scientific">Candidatus Rhodoblastus alkanivorans</name>
    <dbReference type="NCBI Taxonomy" id="2954117"/>
    <lineage>
        <taxon>Bacteria</taxon>
        <taxon>Pseudomonadati</taxon>
        <taxon>Pseudomonadota</taxon>
        <taxon>Alphaproteobacteria</taxon>
        <taxon>Hyphomicrobiales</taxon>
        <taxon>Rhodoblastaceae</taxon>
        <taxon>Rhodoblastus</taxon>
    </lineage>
</organism>
<evidence type="ECO:0000256" key="1">
    <source>
        <dbReference type="ARBA" id="ARBA00004370"/>
    </source>
</evidence>
<comment type="caution">
    <text evidence="7">The sequence shown here is derived from an EMBL/GenBank/DDBJ whole genome shotgun (WGS) entry which is preliminary data.</text>
</comment>
<evidence type="ECO:0000256" key="2">
    <source>
        <dbReference type="ARBA" id="ARBA00022452"/>
    </source>
</evidence>
<dbReference type="Gene3D" id="2.40.160.50">
    <property type="entry name" value="membrane protein fhac: a member of the omp85/tpsb transporter family"/>
    <property type="match status" value="1"/>
</dbReference>
<keyword evidence="4" id="KW-0732">Signal</keyword>
<dbReference type="InterPro" id="IPR010827">
    <property type="entry name" value="BamA/TamA_POTRA"/>
</dbReference>
<protein>
    <submittedName>
        <fullName evidence="7">Autotransporter assembly complex protein TamA</fullName>
    </submittedName>
</protein>
<feature type="domain" description="POTRA" evidence="6">
    <location>
        <begin position="240"/>
        <end position="311"/>
    </location>
</feature>
<dbReference type="Gene3D" id="3.10.20.310">
    <property type="entry name" value="membrane protein fhac"/>
    <property type="match status" value="1"/>
</dbReference>
<evidence type="ECO:0000259" key="5">
    <source>
        <dbReference type="Pfam" id="PF01103"/>
    </source>
</evidence>
<evidence type="ECO:0000256" key="4">
    <source>
        <dbReference type="SAM" id="SignalP"/>
    </source>
</evidence>
<sequence length="650" mass="70554">MNRLPEALLLGLLTGAALVSQPARADWFFGLFGDSDPAPAPKPGVAAYQIEIVTPKASLKDTLQASSNLYRLRHQPPDNGEGLARRAQADLPRLVDTLWAEGYYDASVRATLDGHAITMDGTGLDAAAQEANADIGRRVVRARLIVSSGQLYHIGAIRVIDARTGAPVDPDLTQPRVLKLASGDPATAGSIRAMQARLAQAVRRKSFPLAKVDLAQATVIHPEKRVDLLVTVDSGPKAGFGKVTITGTRDLDPRVVRSFIYVEPGDPYSPDKIAAMRKSMGQIEAIGSTRILESDHLDPDGNLPITVQVDERKKYAVSAAAQYSTVDGPSARADWTARNLFGGGERLRLSGVVGYSQNTTYDTVRNKSWFDPNRMLGRLNANFIKPALGGSRNDYLADVTLAREVTNSYQAQYFNVSQYIRHRFSEEFWFQAGWEIERGQSQDSFGKTNYFLSGVSVALRYDTTDNELDPHRGVRVIATGSADPKFFGSSMNFYQGKAQASTYYSIDDDGRYVLAGRVALGAGGGAYILDIPDNRRFFAGGGGSVRGYPWRSLSPLGANGEPMGGQSLFEASAEARIKITDTIGIVPFVDAGQAYATSFPNFEQYICYSVGLGLRYYTGFGPFRVDVAFPLERQSGDPSVAVYFGVGQAF</sequence>
<dbReference type="PANTHER" id="PTHR12815">
    <property type="entry name" value="SORTING AND ASSEMBLY MACHINERY SAMM50 PROTEIN FAMILY MEMBER"/>
    <property type="match status" value="1"/>
</dbReference>
<name>A0ABS9Z5Z5_9HYPH</name>
<dbReference type="InterPro" id="IPR000184">
    <property type="entry name" value="Bac_surfAg_D15"/>
</dbReference>
<keyword evidence="2" id="KW-1134">Transmembrane beta strand</keyword>
<dbReference type="Pfam" id="PF07244">
    <property type="entry name" value="POTRA"/>
    <property type="match status" value="1"/>
</dbReference>
<gene>
    <name evidence="7" type="ORF">K2U94_09760</name>
</gene>
<dbReference type="RefSeq" id="WP_243067020.1">
    <property type="nucleotide sequence ID" value="NZ_JAIVFK010000012.1"/>
</dbReference>
<dbReference type="EMBL" id="JAIVFP010000001">
    <property type="protein sequence ID" value="MCI4683048.1"/>
    <property type="molecule type" value="Genomic_DNA"/>
</dbReference>
<keyword evidence="8" id="KW-1185">Reference proteome</keyword>
<evidence type="ECO:0000256" key="3">
    <source>
        <dbReference type="ARBA" id="ARBA00023136"/>
    </source>
</evidence>
<dbReference type="InterPro" id="IPR039910">
    <property type="entry name" value="D15-like"/>
</dbReference>
<comment type="subcellular location">
    <subcellularLocation>
        <location evidence="1">Membrane</location>
    </subcellularLocation>
</comment>
<keyword evidence="3" id="KW-0472">Membrane</keyword>
<dbReference type="Pfam" id="PF01103">
    <property type="entry name" value="Omp85"/>
    <property type="match status" value="1"/>
</dbReference>
<feature type="signal peptide" evidence="4">
    <location>
        <begin position="1"/>
        <end position="25"/>
    </location>
</feature>
<evidence type="ECO:0000313" key="8">
    <source>
        <dbReference type="Proteomes" id="UP001139104"/>
    </source>
</evidence>
<dbReference type="Proteomes" id="UP001139104">
    <property type="component" value="Unassembled WGS sequence"/>
</dbReference>
<feature type="domain" description="Bacterial surface antigen (D15)" evidence="5">
    <location>
        <begin position="339"/>
        <end position="650"/>
    </location>
</feature>
<evidence type="ECO:0000313" key="7">
    <source>
        <dbReference type="EMBL" id="MCI4683048.1"/>
    </source>
</evidence>
<feature type="chain" id="PRO_5047371009" evidence="4">
    <location>
        <begin position="26"/>
        <end position="650"/>
    </location>
</feature>
<keyword evidence="2" id="KW-0812">Transmembrane</keyword>
<evidence type="ECO:0000259" key="6">
    <source>
        <dbReference type="Pfam" id="PF07244"/>
    </source>
</evidence>
<accession>A0ABS9Z5Z5</accession>
<proteinExistence type="predicted"/>